<evidence type="ECO:0000313" key="2">
    <source>
        <dbReference type="EMBL" id="KAK9157260.1"/>
    </source>
</evidence>
<dbReference type="AlphaFoldDB" id="A0AAP0KTU3"/>
<feature type="compositionally biased region" description="Polar residues" evidence="1">
    <location>
        <begin position="62"/>
        <end position="74"/>
    </location>
</feature>
<dbReference type="Proteomes" id="UP001419268">
    <property type="component" value="Unassembled WGS sequence"/>
</dbReference>
<feature type="compositionally biased region" description="Basic and acidic residues" evidence="1">
    <location>
        <begin position="51"/>
        <end position="61"/>
    </location>
</feature>
<keyword evidence="3" id="KW-1185">Reference proteome</keyword>
<feature type="region of interest" description="Disordered" evidence="1">
    <location>
        <begin position="31"/>
        <end position="115"/>
    </location>
</feature>
<accession>A0AAP0KTU3</accession>
<feature type="compositionally biased region" description="Low complexity" evidence="1">
    <location>
        <begin position="83"/>
        <end position="100"/>
    </location>
</feature>
<sequence length="288" mass="33005">MARTKKRPRSAEAAAASSVAENGGCCVVNFADDSLPPHPPPSRKLRTVRVHQGESSRKNRAEVQNLTSAVSETQDPCVGMRINSPTPTSPSSGPNTMNTPDQEQVLKKKTRGPTTMKKFEKIPRLEVQFNERGQPIGPNSVQLSNFLGYIGRKMVPITREKWSLVRSGERDKLWSAVQVRWEKFIIPEAHRHFVIMKIRQLWNTWKSRITKFLKEAVECGETEDYIDSKVKPSEVSDQEWMIFQRQRSSPLFIPFLRWMFERSALSELKKLLNNNKFDVNSKANRPID</sequence>
<dbReference type="PANTHER" id="PTHR33018">
    <property type="entry name" value="OS10G0338966 PROTEIN-RELATED"/>
    <property type="match status" value="1"/>
</dbReference>
<reference evidence="2 3" key="1">
    <citation type="submission" date="2024-01" db="EMBL/GenBank/DDBJ databases">
        <title>Genome assemblies of Stephania.</title>
        <authorList>
            <person name="Yang L."/>
        </authorList>
    </citation>
    <scope>NUCLEOTIDE SEQUENCE [LARGE SCALE GENOMIC DNA]</scope>
    <source>
        <strain evidence="2">JXDWG</strain>
        <tissue evidence="2">Leaf</tissue>
    </source>
</reference>
<gene>
    <name evidence="2" type="ORF">Scep_003834</name>
</gene>
<comment type="caution">
    <text evidence="2">The sequence shown here is derived from an EMBL/GenBank/DDBJ whole genome shotgun (WGS) entry which is preliminary data.</text>
</comment>
<protein>
    <submittedName>
        <fullName evidence="2">Uncharacterized protein</fullName>
    </submittedName>
</protein>
<dbReference type="PANTHER" id="PTHR33018:SF31">
    <property type="entry name" value="TRANSPOSASE, PTTA_EN_SPM, PLANT"/>
    <property type="match status" value="1"/>
</dbReference>
<name>A0AAP0KTU3_9MAGN</name>
<evidence type="ECO:0000256" key="1">
    <source>
        <dbReference type="SAM" id="MobiDB-lite"/>
    </source>
</evidence>
<organism evidence="2 3">
    <name type="scientific">Stephania cephalantha</name>
    <dbReference type="NCBI Taxonomy" id="152367"/>
    <lineage>
        <taxon>Eukaryota</taxon>
        <taxon>Viridiplantae</taxon>
        <taxon>Streptophyta</taxon>
        <taxon>Embryophyta</taxon>
        <taxon>Tracheophyta</taxon>
        <taxon>Spermatophyta</taxon>
        <taxon>Magnoliopsida</taxon>
        <taxon>Ranunculales</taxon>
        <taxon>Menispermaceae</taxon>
        <taxon>Menispermoideae</taxon>
        <taxon>Cissampelideae</taxon>
        <taxon>Stephania</taxon>
    </lineage>
</organism>
<proteinExistence type="predicted"/>
<evidence type="ECO:0000313" key="3">
    <source>
        <dbReference type="Proteomes" id="UP001419268"/>
    </source>
</evidence>
<dbReference type="EMBL" id="JBBNAG010000002">
    <property type="protein sequence ID" value="KAK9157260.1"/>
    <property type="molecule type" value="Genomic_DNA"/>
</dbReference>